<dbReference type="Proteomes" id="UP000001070">
    <property type="component" value="Unassembled WGS sequence"/>
</dbReference>
<evidence type="ECO:0000313" key="3">
    <source>
        <dbReference type="Proteomes" id="UP000001070"/>
    </source>
</evidence>
<dbReference type="EMBL" id="CH916376">
    <property type="protein sequence ID" value="EDV95248.1"/>
    <property type="molecule type" value="Genomic_DNA"/>
</dbReference>
<accession>B4JWX2</accession>
<dbReference type="AlphaFoldDB" id="B4JWX2"/>
<evidence type="ECO:0000256" key="1">
    <source>
        <dbReference type="SAM" id="MobiDB-lite"/>
    </source>
</evidence>
<organism evidence="3">
    <name type="scientific">Drosophila grimshawi</name>
    <name type="common">Hawaiian fruit fly</name>
    <name type="synonym">Idiomyia grimshawi</name>
    <dbReference type="NCBI Taxonomy" id="7222"/>
    <lineage>
        <taxon>Eukaryota</taxon>
        <taxon>Metazoa</taxon>
        <taxon>Ecdysozoa</taxon>
        <taxon>Arthropoda</taxon>
        <taxon>Hexapoda</taxon>
        <taxon>Insecta</taxon>
        <taxon>Pterygota</taxon>
        <taxon>Neoptera</taxon>
        <taxon>Endopterygota</taxon>
        <taxon>Diptera</taxon>
        <taxon>Brachycera</taxon>
        <taxon>Muscomorpha</taxon>
        <taxon>Ephydroidea</taxon>
        <taxon>Drosophilidae</taxon>
        <taxon>Drosophila</taxon>
        <taxon>Hawaiian Drosophila</taxon>
    </lineage>
</organism>
<sequence>MAYRGIIATTDDADRDTPDSDSFDDPLSDTGNEAATSLPLHRKLSIESESLEGSQLIHQPITSKVSKMAKVNRTNSKFAKCDCKCPSSCLSVY</sequence>
<dbReference type="InParanoid" id="B4JWX2"/>
<feature type="region of interest" description="Disordered" evidence="1">
    <location>
        <begin position="1"/>
        <end position="35"/>
    </location>
</feature>
<keyword evidence="3" id="KW-1185">Reference proteome</keyword>
<dbReference type="HOGENOM" id="CLU_2401943_0_0_1"/>
<proteinExistence type="predicted"/>
<name>B4JWX2_DROGR</name>
<reference evidence="2 3" key="1">
    <citation type="journal article" date="2007" name="Nature">
        <title>Evolution of genes and genomes on the Drosophila phylogeny.</title>
        <authorList>
            <consortium name="Drosophila 12 Genomes Consortium"/>
            <person name="Clark A.G."/>
            <person name="Eisen M.B."/>
            <person name="Smith D.R."/>
            <person name="Bergman C.M."/>
            <person name="Oliver B."/>
            <person name="Markow T.A."/>
            <person name="Kaufman T.C."/>
            <person name="Kellis M."/>
            <person name="Gelbart W."/>
            <person name="Iyer V.N."/>
            <person name="Pollard D.A."/>
            <person name="Sackton T.B."/>
            <person name="Larracuente A.M."/>
            <person name="Singh N.D."/>
            <person name="Abad J.P."/>
            <person name="Abt D.N."/>
            <person name="Adryan B."/>
            <person name="Aguade M."/>
            <person name="Akashi H."/>
            <person name="Anderson W.W."/>
            <person name="Aquadro C.F."/>
            <person name="Ardell D.H."/>
            <person name="Arguello R."/>
            <person name="Artieri C.G."/>
            <person name="Barbash D.A."/>
            <person name="Barker D."/>
            <person name="Barsanti P."/>
            <person name="Batterham P."/>
            <person name="Batzoglou S."/>
            <person name="Begun D."/>
            <person name="Bhutkar A."/>
            <person name="Blanco E."/>
            <person name="Bosak S.A."/>
            <person name="Bradley R.K."/>
            <person name="Brand A.D."/>
            <person name="Brent M.R."/>
            <person name="Brooks A.N."/>
            <person name="Brown R.H."/>
            <person name="Butlin R.K."/>
            <person name="Caggese C."/>
            <person name="Calvi B.R."/>
            <person name="Bernardo de Carvalho A."/>
            <person name="Caspi A."/>
            <person name="Castrezana S."/>
            <person name="Celniker S.E."/>
            <person name="Chang J.L."/>
            <person name="Chapple C."/>
            <person name="Chatterji S."/>
            <person name="Chinwalla A."/>
            <person name="Civetta A."/>
            <person name="Clifton S.W."/>
            <person name="Comeron J.M."/>
            <person name="Costello J.C."/>
            <person name="Coyne J.A."/>
            <person name="Daub J."/>
            <person name="David R.G."/>
            <person name="Delcher A.L."/>
            <person name="Delehaunty K."/>
            <person name="Do C.B."/>
            <person name="Ebling H."/>
            <person name="Edwards K."/>
            <person name="Eickbush T."/>
            <person name="Evans J.D."/>
            <person name="Filipski A."/>
            <person name="Findeiss S."/>
            <person name="Freyhult E."/>
            <person name="Fulton L."/>
            <person name="Fulton R."/>
            <person name="Garcia A.C."/>
            <person name="Gardiner A."/>
            <person name="Garfield D.A."/>
            <person name="Garvin B.E."/>
            <person name="Gibson G."/>
            <person name="Gilbert D."/>
            <person name="Gnerre S."/>
            <person name="Godfrey J."/>
            <person name="Good R."/>
            <person name="Gotea V."/>
            <person name="Gravely B."/>
            <person name="Greenberg A.J."/>
            <person name="Griffiths-Jones S."/>
            <person name="Gross S."/>
            <person name="Guigo R."/>
            <person name="Gustafson E.A."/>
            <person name="Haerty W."/>
            <person name="Hahn M.W."/>
            <person name="Halligan D.L."/>
            <person name="Halpern A.L."/>
            <person name="Halter G.M."/>
            <person name="Han M.V."/>
            <person name="Heger A."/>
            <person name="Hillier L."/>
            <person name="Hinrichs A.S."/>
            <person name="Holmes I."/>
            <person name="Hoskins R.A."/>
            <person name="Hubisz M.J."/>
            <person name="Hultmark D."/>
            <person name="Huntley M.A."/>
            <person name="Jaffe D.B."/>
            <person name="Jagadeeshan S."/>
            <person name="Jeck W.R."/>
            <person name="Johnson J."/>
            <person name="Jones C.D."/>
            <person name="Jordan W.C."/>
            <person name="Karpen G.H."/>
            <person name="Kataoka E."/>
            <person name="Keightley P.D."/>
            <person name="Kheradpour P."/>
            <person name="Kirkness E.F."/>
            <person name="Koerich L.B."/>
            <person name="Kristiansen K."/>
            <person name="Kudrna D."/>
            <person name="Kulathinal R.J."/>
            <person name="Kumar S."/>
            <person name="Kwok R."/>
            <person name="Lander E."/>
            <person name="Langley C.H."/>
            <person name="Lapoint R."/>
            <person name="Lazzaro B.P."/>
            <person name="Lee S.J."/>
            <person name="Levesque L."/>
            <person name="Li R."/>
            <person name="Lin C.F."/>
            <person name="Lin M.F."/>
            <person name="Lindblad-Toh K."/>
            <person name="Llopart A."/>
            <person name="Long M."/>
            <person name="Low L."/>
            <person name="Lozovsky E."/>
            <person name="Lu J."/>
            <person name="Luo M."/>
            <person name="Machado C.A."/>
            <person name="Makalowski W."/>
            <person name="Marzo M."/>
            <person name="Matsuda M."/>
            <person name="Matzkin L."/>
            <person name="McAllister B."/>
            <person name="McBride C.S."/>
            <person name="McKernan B."/>
            <person name="McKernan K."/>
            <person name="Mendez-Lago M."/>
            <person name="Minx P."/>
            <person name="Mollenhauer M.U."/>
            <person name="Montooth K."/>
            <person name="Mount S.M."/>
            <person name="Mu X."/>
            <person name="Myers E."/>
            <person name="Negre B."/>
            <person name="Newfeld S."/>
            <person name="Nielsen R."/>
            <person name="Noor M.A."/>
            <person name="O'Grady P."/>
            <person name="Pachter L."/>
            <person name="Papaceit M."/>
            <person name="Parisi M.J."/>
            <person name="Parisi M."/>
            <person name="Parts L."/>
            <person name="Pedersen J.S."/>
            <person name="Pesole G."/>
            <person name="Phillippy A.M."/>
            <person name="Ponting C.P."/>
            <person name="Pop M."/>
            <person name="Porcelli D."/>
            <person name="Powell J.R."/>
            <person name="Prohaska S."/>
            <person name="Pruitt K."/>
            <person name="Puig M."/>
            <person name="Quesneville H."/>
            <person name="Ram K.R."/>
            <person name="Rand D."/>
            <person name="Rasmussen M.D."/>
            <person name="Reed L.K."/>
            <person name="Reenan R."/>
            <person name="Reily A."/>
            <person name="Remington K.A."/>
            <person name="Rieger T.T."/>
            <person name="Ritchie M.G."/>
            <person name="Robin C."/>
            <person name="Rogers Y.H."/>
            <person name="Rohde C."/>
            <person name="Rozas J."/>
            <person name="Rubenfield M.J."/>
            <person name="Ruiz A."/>
            <person name="Russo S."/>
            <person name="Salzberg S.L."/>
            <person name="Sanchez-Gracia A."/>
            <person name="Saranga D.J."/>
            <person name="Sato H."/>
            <person name="Schaeffer S.W."/>
            <person name="Schatz M.C."/>
            <person name="Schlenke T."/>
            <person name="Schwartz R."/>
            <person name="Segarra C."/>
            <person name="Singh R.S."/>
            <person name="Sirot L."/>
            <person name="Sirota M."/>
            <person name="Sisneros N.B."/>
            <person name="Smith C.D."/>
            <person name="Smith T.F."/>
            <person name="Spieth J."/>
            <person name="Stage D.E."/>
            <person name="Stark A."/>
            <person name="Stephan W."/>
            <person name="Strausberg R.L."/>
            <person name="Strempel S."/>
            <person name="Sturgill D."/>
            <person name="Sutton G."/>
            <person name="Sutton G.G."/>
            <person name="Tao W."/>
            <person name="Teichmann S."/>
            <person name="Tobari Y.N."/>
            <person name="Tomimura Y."/>
            <person name="Tsolas J.M."/>
            <person name="Valente V.L."/>
            <person name="Venter E."/>
            <person name="Venter J.C."/>
            <person name="Vicario S."/>
            <person name="Vieira F.G."/>
            <person name="Vilella A.J."/>
            <person name="Villasante A."/>
            <person name="Walenz B."/>
            <person name="Wang J."/>
            <person name="Wasserman M."/>
            <person name="Watts T."/>
            <person name="Wilson D."/>
            <person name="Wilson R.K."/>
            <person name="Wing R.A."/>
            <person name="Wolfner M.F."/>
            <person name="Wong A."/>
            <person name="Wong G.K."/>
            <person name="Wu C.I."/>
            <person name="Wu G."/>
            <person name="Yamamoto D."/>
            <person name="Yang H.P."/>
            <person name="Yang S.P."/>
            <person name="Yorke J.A."/>
            <person name="Yoshida K."/>
            <person name="Zdobnov E."/>
            <person name="Zhang P."/>
            <person name="Zhang Y."/>
            <person name="Zimin A.V."/>
            <person name="Baldwin J."/>
            <person name="Abdouelleil A."/>
            <person name="Abdulkadir J."/>
            <person name="Abebe A."/>
            <person name="Abera B."/>
            <person name="Abreu J."/>
            <person name="Acer S.C."/>
            <person name="Aftuck L."/>
            <person name="Alexander A."/>
            <person name="An P."/>
            <person name="Anderson E."/>
            <person name="Anderson S."/>
            <person name="Arachi H."/>
            <person name="Azer M."/>
            <person name="Bachantsang P."/>
            <person name="Barry A."/>
            <person name="Bayul T."/>
            <person name="Berlin A."/>
            <person name="Bessette D."/>
            <person name="Bloom T."/>
            <person name="Blye J."/>
            <person name="Boguslavskiy L."/>
            <person name="Bonnet C."/>
            <person name="Boukhgalter B."/>
            <person name="Bourzgui I."/>
            <person name="Brown A."/>
            <person name="Cahill P."/>
            <person name="Channer S."/>
            <person name="Cheshatsang Y."/>
            <person name="Chuda L."/>
            <person name="Citroen M."/>
            <person name="Collymore A."/>
            <person name="Cooke P."/>
            <person name="Costello M."/>
            <person name="D'Aco K."/>
            <person name="Daza R."/>
            <person name="De Haan G."/>
            <person name="DeGray S."/>
            <person name="DeMaso C."/>
            <person name="Dhargay N."/>
            <person name="Dooley K."/>
            <person name="Dooley E."/>
            <person name="Doricent M."/>
            <person name="Dorje P."/>
            <person name="Dorjee K."/>
            <person name="Dupes A."/>
            <person name="Elong R."/>
            <person name="Falk J."/>
            <person name="Farina A."/>
            <person name="Faro S."/>
            <person name="Ferguson D."/>
            <person name="Fisher S."/>
            <person name="Foley C.D."/>
            <person name="Franke A."/>
            <person name="Friedrich D."/>
            <person name="Gadbois L."/>
            <person name="Gearin G."/>
            <person name="Gearin C.R."/>
            <person name="Giannoukos G."/>
            <person name="Goode T."/>
            <person name="Graham J."/>
            <person name="Grandbois E."/>
            <person name="Grewal S."/>
            <person name="Gyaltsen K."/>
            <person name="Hafez N."/>
            <person name="Hagos B."/>
            <person name="Hall J."/>
            <person name="Henson C."/>
            <person name="Hollinger A."/>
            <person name="Honan T."/>
            <person name="Huard M.D."/>
            <person name="Hughes L."/>
            <person name="Hurhula B."/>
            <person name="Husby M.E."/>
            <person name="Kamat A."/>
            <person name="Kanga B."/>
            <person name="Kashin S."/>
            <person name="Khazanovich D."/>
            <person name="Kisner P."/>
            <person name="Lance K."/>
            <person name="Lara M."/>
            <person name="Lee W."/>
            <person name="Lennon N."/>
            <person name="Letendre F."/>
            <person name="LeVine R."/>
            <person name="Lipovsky A."/>
            <person name="Liu X."/>
            <person name="Liu J."/>
            <person name="Liu S."/>
            <person name="Lokyitsang T."/>
            <person name="Lokyitsang Y."/>
            <person name="Lubonja R."/>
            <person name="Lui A."/>
            <person name="MacDonald P."/>
            <person name="Magnisalis V."/>
            <person name="Maru K."/>
            <person name="Matthews C."/>
            <person name="McCusker W."/>
            <person name="McDonough S."/>
            <person name="Mehta T."/>
            <person name="Meldrim J."/>
            <person name="Meneus L."/>
            <person name="Mihai O."/>
            <person name="Mihalev A."/>
            <person name="Mihova T."/>
            <person name="Mittelman R."/>
            <person name="Mlenga V."/>
            <person name="Montmayeur A."/>
            <person name="Mulrain L."/>
            <person name="Navidi A."/>
            <person name="Naylor J."/>
            <person name="Negash T."/>
            <person name="Nguyen T."/>
            <person name="Nguyen N."/>
            <person name="Nicol R."/>
            <person name="Norbu C."/>
            <person name="Norbu N."/>
            <person name="Novod N."/>
            <person name="O'Neill B."/>
            <person name="Osman S."/>
            <person name="Markiewicz E."/>
            <person name="Oyono O.L."/>
            <person name="Patti C."/>
            <person name="Phunkhang P."/>
            <person name="Pierre F."/>
            <person name="Priest M."/>
            <person name="Raghuraman S."/>
            <person name="Rege F."/>
            <person name="Reyes R."/>
            <person name="Rise C."/>
            <person name="Rogov P."/>
            <person name="Ross K."/>
            <person name="Ryan E."/>
            <person name="Settipalli S."/>
            <person name="Shea T."/>
            <person name="Sherpa N."/>
            <person name="Shi L."/>
            <person name="Shih D."/>
            <person name="Sparrow T."/>
            <person name="Spaulding J."/>
            <person name="Stalker J."/>
            <person name="Stange-Thomann N."/>
            <person name="Stavropoulos S."/>
            <person name="Stone C."/>
            <person name="Strader C."/>
            <person name="Tesfaye S."/>
            <person name="Thomson T."/>
            <person name="Thoulutsang Y."/>
            <person name="Thoulutsang D."/>
            <person name="Topham K."/>
            <person name="Topping I."/>
            <person name="Tsamla T."/>
            <person name="Vassiliev H."/>
            <person name="Vo A."/>
            <person name="Wangchuk T."/>
            <person name="Wangdi T."/>
            <person name="Weiand M."/>
            <person name="Wilkinson J."/>
            <person name="Wilson A."/>
            <person name="Yadav S."/>
            <person name="Young G."/>
            <person name="Yu Q."/>
            <person name="Zembek L."/>
            <person name="Zhong D."/>
            <person name="Zimmer A."/>
            <person name="Zwirko Z."/>
            <person name="Jaffe D.B."/>
            <person name="Alvarez P."/>
            <person name="Brockman W."/>
            <person name="Butler J."/>
            <person name="Chin C."/>
            <person name="Gnerre S."/>
            <person name="Grabherr M."/>
            <person name="Kleber M."/>
            <person name="Mauceli E."/>
            <person name="MacCallum I."/>
        </authorList>
    </citation>
    <scope>NUCLEOTIDE SEQUENCE [LARGE SCALE GENOMIC DNA]</scope>
    <source>
        <strain evidence="3">Tucson 15287-2541.00</strain>
    </source>
</reference>
<protein>
    <submittedName>
        <fullName evidence="2">GH17837</fullName>
    </submittedName>
</protein>
<gene>
    <name evidence="2" type="primary">Dgri\GH17837</name>
    <name evidence="2" type="ORF">Dgri_GH17837</name>
</gene>
<feature type="compositionally biased region" description="Acidic residues" evidence="1">
    <location>
        <begin position="11"/>
        <end position="27"/>
    </location>
</feature>
<evidence type="ECO:0000313" key="2">
    <source>
        <dbReference type="EMBL" id="EDV95248.1"/>
    </source>
</evidence>